<accession>A0A328VAQ2</accession>
<feature type="domain" description="Methyltransferase" evidence="1">
    <location>
        <begin position="118"/>
        <end position="205"/>
    </location>
</feature>
<dbReference type="SUPFAM" id="SSF53335">
    <property type="entry name" value="S-adenosyl-L-methionine-dependent methyltransferases"/>
    <property type="match status" value="1"/>
</dbReference>
<dbReference type="EMBL" id="MCIF01000002">
    <property type="protein sequence ID" value="RAQ94766.1"/>
    <property type="molecule type" value="Genomic_DNA"/>
</dbReference>
<dbReference type="AlphaFoldDB" id="A0A328VAQ2"/>
<protein>
    <recommendedName>
        <fullName evidence="1">Methyltransferase domain-containing protein</fullName>
    </recommendedName>
</protein>
<dbReference type="InterPro" id="IPR029063">
    <property type="entry name" value="SAM-dependent_MTases_sf"/>
</dbReference>
<keyword evidence="3" id="KW-1185">Reference proteome</keyword>
<organism evidence="2 3">
    <name type="scientific">Thermogemmatispora tikiterensis</name>
    <dbReference type="NCBI Taxonomy" id="1825093"/>
    <lineage>
        <taxon>Bacteria</taxon>
        <taxon>Bacillati</taxon>
        <taxon>Chloroflexota</taxon>
        <taxon>Ktedonobacteria</taxon>
        <taxon>Thermogemmatisporales</taxon>
        <taxon>Thermogemmatisporaceae</taxon>
        <taxon>Thermogemmatispora</taxon>
    </lineage>
</organism>
<dbReference type="GO" id="GO:0008168">
    <property type="term" value="F:methyltransferase activity"/>
    <property type="evidence" value="ECO:0007669"/>
    <property type="project" value="TreeGrafter"/>
</dbReference>
<dbReference type="InterPro" id="IPR041698">
    <property type="entry name" value="Methyltransf_25"/>
</dbReference>
<gene>
    <name evidence="2" type="ORF">A4R35_04405</name>
</gene>
<reference evidence="2 3" key="1">
    <citation type="submission" date="2016-08" db="EMBL/GenBank/DDBJ databases">
        <title>Analysis of Carbohydrate Active Enzymes in Thermogemmatispora T81 Reveals Carbohydrate Degradation Ability.</title>
        <authorList>
            <person name="Tomazini A."/>
            <person name="Lal S."/>
            <person name="Stott M."/>
            <person name="Henrissat B."/>
            <person name="Polikarpov I."/>
            <person name="Sparling R."/>
            <person name="Levin D.B."/>
        </authorList>
    </citation>
    <scope>NUCLEOTIDE SEQUENCE [LARGE SCALE GENOMIC DNA]</scope>
    <source>
        <strain evidence="2 3">T81</strain>
    </source>
</reference>
<comment type="caution">
    <text evidence="2">The sequence shown here is derived from an EMBL/GenBank/DDBJ whole genome shotgun (WGS) entry which is preliminary data.</text>
</comment>
<evidence type="ECO:0000313" key="3">
    <source>
        <dbReference type="Proteomes" id="UP000248706"/>
    </source>
</evidence>
<sequence length="333" mass="37991">MLLTPFLYWATLEREDVRAATSSQAAIKAPGRMMRTHQTWAYIAQESSSGCCFHHRVEAGSAMLNDSHRGQQARPDVDDVYLLPRTASEQDRLEFQHYILYRLLGTHFLAPVERPRVILDVGTGTGIWAKEAARRWREAAVLTIDSNLTLLRRLPPNCQVMRASLLEGLPLDDGVSDYTHQRFLAEAIPLGAWDQVLKELRRVTAIAGWIEFVELSDHCLNPGPRTLLMLHWLNRLFLCRDIQLALALELPERLKRLGLVPQVREIVVPLWGPHIGKLCCCDVLQALRHLLPALVDHLGLTPQEITQLLSELPTEWKRYKTSWLCIAIWTQVL</sequence>
<evidence type="ECO:0000259" key="1">
    <source>
        <dbReference type="Pfam" id="PF13649"/>
    </source>
</evidence>
<dbReference type="Pfam" id="PF13649">
    <property type="entry name" value="Methyltransf_25"/>
    <property type="match status" value="1"/>
</dbReference>
<dbReference type="Proteomes" id="UP000248706">
    <property type="component" value="Unassembled WGS sequence"/>
</dbReference>
<dbReference type="Gene3D" id="3.40.50.150">
    <property type="entry name" value="Vaccinia Virus protein VP39"/>
    <property type="match status" value="1"/>
</dbReference>
<dbReference type="PANTHER" id="PTHR43591">
    <property type="entry name" value="METHYLTRANSFERASE"/>
    <property type="match status" value="1"/>
</dbReference>
<dbReference type="CDD" id="cd02440">
    <property type="entry name" value="AdoMet_MTases"/>
    <property type="match status" value="1"/>
</dbReference>
<dbReference type="PANTHER" id="PTHR43591:SF24">
    <property type="entry name" value="2-METHOXY-6-POLYPRENYL-1,4-BENZOQUINOL METHYLASE, MITOCHONDRIAL"/>
    <property type="match status" value="1"/>
</dbReference>
<name>A0A328VAQ2_9CHLR</name>
<proteinExistence type="predicted"/>
<evidence type="ECO:0000313" key="2">
    <source>
        <dbReference type="EMBL" id="RAQ94766.1"/>
    </source>
</evidence>
<dbReference type="OrthoDB" id="147715at2"/>